<protein>
    <submittedName>
        <fullName evidence="2">Uncharacterized protein</fullName>
    </submittedName>
</protein>
<evidence type="ECO:0000313" key="3">
    <source>
        <dbReference type="Proteomes" id="UP000654922"/>
    </source>
</evidence>
<dbReference type="Proteomes" id="UP000654922">
    <property type="component" value="Unassembled WGS sequence"/>
</dbReference>
<gene>
    <name evidence="2" type="ORF">CNMCM5623_007244</name>
</gene>
<dbReference type="EMBL" id="JACBAE010000927">
    <property type="protein sequence ID" value="KAF7174448.1"/>
    <property type="molecule type" value="Genomic_DNA"/>
</dbReference>
<accession>A0A8H6V0V1</accession>
<evidence type="ECO:0000256" key="1">
    <source>
        <dbReference type="SAM" id="MobiDB-lite"/>
    </source>
</evidence>
<dbReference type="OrthoDB" id="4509242at2759"/>
<proteinExistence type="predicted"/>
<sequence>MAALLKHKWYQWYLRDVEAGRLELPEYEEDEDDCLYFYYGEMFCRIPDCSKASHNYKSTNNLRSHIASHKDVSLHTGNVGGRVSQEYIDEATKWYKSLFAGVAPGDSASPAAGVSTSPARDSLPALPKKRDGTVHVTNMRAEVTRMGHSVPCSSCGTRVNCCKDINKCDHFMLFNCGDLHPHAATEEPEKEGNE</sequence>
<feature type="region of interest" description="Disordered" evidence="1">
    <location>
        <begin position="109"/>
        <end position="129"/>
    </location>
</feature>
<name>A0A8H6V0V1_9EURO</name>
<comment type="caution">
    <text evidence="2">The sequence shown here is derived from an EMBL/GenBank/DDBJ whole genome shotgun (WGS) entry which is preliminary data.</text>
</comment>
<reference evidence="2" key="1">
    <citation type="submission" date="2020-06" db="EMBL/GenBank/DDBJ databases">
        <title>Draft genome sequences of strains closely related to Aspergillus parafelis and Aspergillus hiratsukae.</title>
        <authorList>
            <person name="Dos Santos R.A.C."/>
            <person name="Rivero-Menendez O."/>
            <person name="Steenwyk J.L."/>
            <person name="Mead M.E."/>
            <person name="Goldman G.H."/>
            <person name="Alastruey-Izquierdo A."/>
            <person name="Rokas A."/>
        </authorList>
    </citation>
    <scope>NUCLEOTIDE SEQUENCE</scope>
    <source>
        <strain evidence="2">CNM-CM5623</strain>
    </source>
</reference>
<organism evidence="2 3">
    <name type="scientific">Aspergillus felis</name>
    <dbReference type="NCBI Taxonomy" id="1287682"/>
    <lineage>
        <taxon>Eukaryota</taxon>
        <taxon>Fungi</taxon>
        <taxon>Dikarya</taxon>
        <taxon>Ascomycota</taxon>
        <taxon>Pezizomycotina</taxon>
        <taxon>Eurotiomycetes</taxon>
        <taxon>Eurotiomycetidae</taxon>
        <taxon>Eurotiales</taxon>
        <taxon>Aspergillaceae</taxon>
        <taxon>Aspergillus</taxon>
        <taxon>Aspergillus subgen. Fumigati</taxon>
    </lineage>
</organism>
<evidence type="ECO:0000313" key="2">
    <source>
        <dbReference type="EMBL" id="KAF7174448.1"/>
    </source>
</evidence>
<dbReference type="AlphaFoldDB" id="A0A8H6V0V1"/>